<dbReference type="EMBL" id="BCMM01000008">
    <property type="protein sequence ID" value="GAQ61810.1"/>
    <property type="molecule type" value="Genomic_DNA"/>
</dbReference>
<name>A0A100JLN3_STRSC</name>
<dbReference type="Gene3D" id="1.50.10.10">
    <property type="match status" value="1"/>
</dbReference>
<dbReference type="InterPro" id="IPR000719">
    <property type="entry name" value="Prot_kinase_dom"/>
</dbReference>
<accession>A0A100JLN3</accession>
<evidence type="ECO:0000259" key="1">
    <source>
        <dbReference type="PROSITE" id="PS50011"/>
    </source>
</evidence>
<keyword evidence="2" id="KW-0418">Kinase</keyword>
<dbReference type="InterPro" id="IPR058053">
    <property type="entry name" value="RamC_C"/>
</dbReference>
<dbReference type="SMART" id="SM01260">
    <property type="entry name" value="LANC_like"/>
    <property type="match status" value="1"/>
</dbReference>
<dbReference type="GO" id="GO:0031179">
    <property type="term" value="P:peptide modification"/>
    <property type="evidence" value="ECO:0007669"/>
    <property type="project" value="InterPro"/>
</dbReference>
<dbReference type="InterPro" id="IPR007822">
    <property type="entry name" value="LANC-like"/>
</dbReference>
<reference evidence="3" key="1">
    <citation type="submission" date="2015-11" db="EMBL/GenBank/DDBJ databases">
        <authorList>
            <consortium name="Cross-ministerial Strategic Innovation Promotion Program (SIP) consortium"/>
            <person name="Tomihama T."/>
            <person name="Ikenaga M."/>
            <person name="Sakai M."/>
            <person name="Okubo T."/>
            <person name="Ikeda S."/>
        </authorList>
    </citation>
    <scope>NUCLEOTIDE SEQUENCE [LARGE SCALE GENOMIC DNA]</scope>
    <source>
        <strain evidence="3">S58</strain>
    </source>
</reference>
<dbReference type="InterPro" id="IPR053524">
    <property type="entry name" value="Aerial_hyphae_peptide-synth"/>
</dbReference>
<gene>
    <name evidence="2" type="primary">stkP_5</name>
    <name evidence="2" type="ORF">SsS58_02164</name>
</gene>
<dbReference type="Pfam" id="PF00069">
    <property type="entry name" value="Pkinase"/>
    <property type="match status" value="1"/>
</dbReference>
<dbReference type="Gene3D" id="1.10.510.10">
    <property type="entry name" value="Transferase(Phosphotransferase) domain 1"/>
    <property type="match status" value="1"/>
</dbReference>
<reference evidence="3" key="3">
    <citation type="submission" date="2016-02" db="EMBL/GenBank/DDBJ databases">
        <title>Draft genome of pathogenic Streptomyces sp. in Japan.</title>
        <authorList>
            <person name="Tomihama T."/>
            <person name="Ikenaga M."/>
            <person name="Sakai M."/>
            <person name="Okubo T."/>
            <person name="Ikeda S."/>
        </authorList>
    </citation>
    <scope>NUCLEOTIDE SEQUENCE [LARGE SCALE GENOMIC DNA]</scope>
    <source>
        <strain evidence="3">S58</strain>
    </source>
</reference>
<dbReference type="PANTHER" id="PTHR24347">
    <property type="entry name" value="SERINE/THREONINE-PROTEIN KINASE"/>
    <property type="match status" value="1"/>
</dbReference>
<dbReference type="GO" id="GO:0005524">
    <property type="term" value="F:ATP binding"/>
    <property type="evidence" value="ECO:0007669"/>
    <property type="project" value="InterPro"/>
</dbReference>
<dbReference type="OrthoDB" id="1492512at2"/>
<dbReference type="InterPro" id="IPR057929">
    <property type="entry name" value="RamC_N"/>
</dbReference>
<dbReference type="InterPro" id="IPR011009">
    <property type="entry name" value="Kinase-like_dom_sf"/>
</dbReference>
<reference evidence="2 3" key="2">
    <citation type="journal article" date="2016" name="Genome Announc.">
        <title>Draft Genome Sequences of Streptomyces scabiei S58, Streptomyces turgidiscabies T45, and Streptomyces acidiscabies a10, the Pathogens of Potato Common Scab, Isolated in Japan.</title>
        <authorList>
            <person name="Tomihama T."/>
            <person name="Nishi Y."/>
            <person name="Sakai M."/>
            <person name="Ikenaga M."/>
            <person name="Okubo T."/>
            <person name="Ikeda S."/>
        </authorList>
    </citation>
    <scope>NUCLEOTIDE SEQUENCE [LARGE SCALE GENOMIC DNA]</scope>
    <source>
        <strain evidence="2 3">S58</strain>
    </source>
</reference>
<evidence type="ECO:0000313" key="2">
    <source>
        <dbReference type="EMBL" id="GAQ61810.1"/>
    </source>
</evidence>
<sequence>MREAGELFSLADPDYFELPERWRPADDQNFAALVPERDSWARTDRGPWCHLRHTGRQLPEQGWKIHVSARPENAAVVLEAVSAYCFEHRLAFKFLSRRATLQAYNLKFAPRTVSGKFIAVYPDQDDLVTTLDALHGLLAGHEGPYVLTDRRWRDDSPVYLRYGAFTSRYTYTPDGRRVLAMSGPDGHLVHDPRSVPFRPPSWISPPVEIQHALRTSEASEPFPFAVERALQFSNGGGVYVAIQNDTGRKVVLKEARQHAGIDRTGLDAVDRARYEASVLEKLSEVAAVPELVDSFRYWEHHYLALERAEGMNLQNWVATHHPFIGHAPSSDAVRTYREQAERVLERVTAALGDVHAHGLAHRDLHPGNILVSDDLEVRLLDFEMAVELEDESVPSLAYPGFAPRTGTAEFRDRYALAVLNLWLFMPLAPMYVLDAGKAVRHASAAVDWFGLPADHFRGVLRTMGFDAATGGGPVAEPDPIDPVGLIVPLSASLTTMAAPGRGDRLFPGDPDQYLDPAGPASLAHGAAGVLWALHQAGARPPAEYERWLRDFPRSKDAALASPGLWDGLTGVAWYWALRGDHEAARAQLAPLRRDLDLTTDPSLFSGLAGMGLAALALGPLLGDHEIGALAQRAADRIRDELFPSPHTEGTSAGLMRGWSGVAVFLTRMYEATEDPVWLDLAGRAVERDLARCTMDSRGTLQVVDGKRRLPYLATGGLGVALGADAVLRHRDSDVLRTAIPRLVAGARVRLMADTGLFSGRAGALLAMVALERHLEAADEAIAEHTRALPLHLVEREAGLRVPGSGGVRFSADLATGTAGLLLALTAVRDRGLKNLPFLGIEPV</sequence>
<organism evidence="2 3">
    <name type="scientific">Streptomyces scabiei</name>
    <dbReference type="NCBI Taxonomy" id="1930"/>
    <lineage>
        <taxon>Bacteria</taxon>
        <taxon>Bacillati</taxon>
        <taxon>Actinomycetota</taxon>
        <taxon>Actinomycetes</taxon>
        <taxon>Kitasatosporales</taxon>
        <taxon>Streptomycetaceae</taxon>
        <taxon>Streptomyces</taxon>
    </lineage>
</organism>
<protein>
    <submittedName>
        <fullName evidence="2">Serine/threonine-protein kinase StkP</fullName>
        <ecNumber evidence="2">2.7.11.1</ecNumber>
    </submittedName>
</protein>
<comment type="caution">
    <text evidence="2">The sequence shown here is derived from an EMBL/GenBank/DDBJ whole genome shotgun (WGS) entry which is preliminary data.</text>
</comment>
<dbReference type="SUPFAM" id="SSF158745">
    <property type="entry name" value="LanC-like"/>
    <property type="match status" value="1"/>
</dbReference>
<dbReference type="CDD" id="cd04791">
    <property type="entry name" value="LanC_SerThrkinase"/>
    <property type="match status" value="1"/>
</dbReference>
<proteinExistence type="predicted"/>
<dbReference type="PRINTS" id="PR01955">
    <property type="entry name" value="LANCFRANKIA"/>
</dbReference>
<dbReference type="InterPro" id="IPR012341">
    <property type="entry name" value="6hp_glycosidase-like_sf"/>
</dbReference>
<dbReference type="Proteomes" id="UP000067448">
    <property type="component" value="Unassembled WGS sequence"/>
</dbReference>
<dbReference type="EC" id="2.7.11.1" evidence="2"/>
<dbReference type="PROSITE" id="PS50011">
    <property type="entry name" value="PROTEIN_KINASE_DOM"/>
    <property type="match status" value="1"/>
</dbReference>
<dbReference type="SUPFAM" id="SSF56112">
    <property type="entry name" value="Protein kinase-like (PK-like)"/>
    <property type="match status" value="1"/>
</dbReference>
<dbReference type="Gene3D" id="1.50.10.20">
    <property type="match status" value="1"/>
</dbReference>
<dbReference type="GO" id="GO:0004674">
    <property type="term" value="F:protein serine/threonine kinase activity"/>
    <property type="evidence" value="ECO:0007669"/>
    <property type="project" value="UniProtKB-EC"/>
</dbReference>
<dbReference type="RefSeq" id="WP_059079681.1">
    <property type="nucleotide sequence ID" value="NZ_BCMM01000008.1"/>
</dbReference>
<dbReference type="Pfam" id="PF25816">
    <property type="entry name" value="RamC_N"/>
    <property type="match status" value="1"/>
</dbReference>
<dbReference type="NCBIfam" id="NF038151">
    <property type="entry name" value="lanthi_synth_III"/>
    <property type="match status" value="1"/>
</dbReference>
<evidence type="ECO:0000313" key="3">
    <source>
        <dbReference type="Proteomes" id="UP000067448"/>
    </source>
</evidence>
<dbReference type="GO" id="GO:0005975">
    <property type="term" value="P:carbohydrate metabolic process"/>
    <property type="evidence" value="ECO:0007669"/>
    <property type="project" value="InterPro"/>
</dbReference>
<feature type="domain" description="Protein kinase" evidence="1">
    <location>
        <begin position="224"/>
        <end position="665"/>
    </location>
</feature>
<dbReference type="SMART" id="SM00220">
    <property type="entry name" value="S_TKc"/>
    <property type="match status" value="1"/>
</dbReference>
<dbReference type="AlphaFoldDB" id="A0A100JLN3"/>
<keyword evidence="2" id="KW-0808">Transferase</keyword>